<dbReference type="Gene3D" id="2.30.40.10">
    <property type="entry name" value="Urease, subunit C, domain 1"/>
    <property type="match status" value="1"/>
</dbReference>
<comment type="similarity">
    <text evidence="4">Belongs to the metallo-dependent hydrolases superfamily. MTA/SAH deaminase family.</text>
</comment>
<feature type="binding site" evidence="4">
    <location>
        <position position="296"/>
    </location>
    <ligand>
        <name>Zn(2+)</name>
        <dbReference type="ChEBI" id="CHEBI:29105"/>
    </ligand>
</feature>
<dbReference type="CDD" id="cd01298">
    <property type="entry name" value="ATZ_TRZ_like"/>
    <property type="match status" value="1"/>
</dbReference>
<dbReference type="GO" id="GO:0090614">
    <property type="term" value="F:5'-methylthioadenosine deaminase activity"/>
    <property type="evidence" value="ECO:0007669"/>
    <property type="project" value="UniProtKB-UniRule"/>
</dbReference>
<dbReference type="GO" id="GO:0046872">
    <property type="term" value="F:metal ion binding"/>
    <property type="evidence" value="ECO:0007669"/>
    <property type="project" value="UniProtKB-KW"/>
</dbReference>
<dbReference type="SUPFAM" id="SSF51338">
    <property type="entry name" value="Composite domain of metallo-dependent hydrolases"/>
    <property type="match status" value="1"/>
</dbReference>
<dbReference type="EMBL" id="VUNL01000003">
    <property type="protein sequence ID" value="MSV24315.1"/>
    <property type="molecule type" value="Genomic_DNA"/>
</dbReference>
<feature type="binding site" evidence="4">
    <location>
        <position position="296"/>
    </location>
    <ligand>
        <name>substrate</name>
    </ligand>
</feature>
<dbReference type="PANTHER" id="PTHR43794">
    <property type="entry name" value="AMINOHYDROLASE SSNA-RELATED"/>
    <property type="match status" value="1"/>
</dbReference>
<dbReference type="HAMAP" id="MF_01281">
    <property type="entry name" value="MTA_SAH_deamin"/>
    <property type="match status" value="1"/>
</dbReference>
<keyword evidence="2 4" id="KW-0378">Hydrolase</keyword>
<comment type="catalytic activity">
    <reaction evidence="4">
        <text>S-methyl-5'-thioadenosine + H2O + H(+) = S-methyl-5'-thioinosine + NH4(+)</text>
        <dbReference type="Rhea" id="RHEA:25025"/>
        <dbReference type="ChEBI" id="CHEBI:15377"/>
        <dbReference type="ChEBI" id="CHEBI:15378"/>
        <dbReference type="ChEBI" id="CHEBI:17509"/>
        <dbReference type="ChEBI" id="CHEBI:28938"/>
        <dbReference type="ChEBI" id="CHEBI:48595"/>
        <dbReference type="EC" id="3.5.4.31"/>
    </reaction>
</comment>
<dbReference type="RefSeq" id="WP_328597627.1">
    <property type="nucleotide sequence ID" value="NZ_VUNL01000003.1"/>
</dbReference>
<name>A0A6I2UVE1_9FIRM</name>
<dbReference type="Gene3D" id="3.20.20.140">
    <property type="entry name" value="Metal-dependent hydrolases"/>
    <property type="match status" value="1"/>
</dbReference>
<dbReference type="AlphaFoldDB" id="A0A6I2UVE1"/>
<feature type="binding site" evidence="4">
    <location>
        <position position="210"/>
    </location>
    <ligand>
        <name>substrate</name>
    </ligand>
</feature>
<gene>
    <name evidence="4" type="primary">mtaD</name>
    <name evidence="6" type="ORF">FYJ78_03770</name>
</gene>
<evidence type="ECO:0000256" key="4">
    <source>
        <dbReference type="HAMAP-Rule" id="MF_01281"/>
    </source>
</evidence>
<feature type="binding site" evidence="4">
    <location>
        <position position="60"/>
    </location>
    <ligand>
        <name>Zn(2+)</name>
        <dbReference type="ChEBI" id="CHEBI:29105"/>
    </ligand>
</feature>
<feature type="binding site" evidence="4">
    <location>
        <position position="142"/>
    </location>
    <ligand>
        <name>substrate</name>
    </ligand>
</feature>
<dbReference type="FunFam" id="3.20.20.140:FF:000014">
    <property type="entry name" value="5-methylthioadenosine/S-adenosylhomocysteine deaminase"/>
    <property type="match status" value="1"/>
</dbReference>
<dbReference type="EC" id="3.5.4.28" evidence="4"/>
<evidence type="ECO:0000259" key="5">
    <source>
        <dbReference type="Pfam" id="PF01979"/>
    </source>
</evidence>
<dbReference type="InterPro" id="IPR006680">
    <property type="entry name" value="Amidohydro-rel"/>
</dbReference>
<keyword evidence="3 4" id="KW-0862">Zinc</keyword>
<comment type="function">
    <text evidence="4">Catalyzes the deamination of 5-methylthioadenosine and S-adenosyl-L-homocysteine into 5-methylthioinosine and S-inosyl-L-homocysteine, respectively. Is also able to deaminate adenosine.</text>
</comment>
<comment type="caution">
    <text evidence="4">Lacks conserved residue(s) required for the propagation of feature annotation.</text>
</comment>
<comment type="catalytic activity">
    <reaction evidence="4">
        <text>S-adenosyl-L-homocysteine + H2O + H(+) = S-inosyl-L-homocysteine + NH4(+)</text>
        <dbReference type="Rhea" id="RHEA:20716"/>
        <dbReference type="ChEBI" id="CHEBI:15377"/>
        <dbReference type="ChEBI" id="CHEBI:15378"/>
        <dbReference type="ChEBI" id="CHEBI:28938"/>
        <dbReference type="ChEBI" id="CHEBI:57856"/>
        <dbReference type="ChEBI" id="CHEBI:57985"/>
        <dbReference type="EC" id="3.5.4.28"/>
    </reaction>
</comment>
<sequence length="426" mass="46537">MKTLIKNVYAVMPDGSVPKTNILIDQDRIVGIGPVSDDFHPDKIIDGTDHLAIPGFVNAHTHTSMTLLRSYADDMALMDWLNQMVWPAEAKMTAEDIYWGAMLAMLEMVRTGTTTFADMYGPWMEKVAEAAIDAGLRGVLSRGIIGAAPDGEKKIEENVTLFQEFHGAADGRITVMFGPHAPYTCPPDFLKKVAKTAQSLNAEIHIHMHETKTEIQDSLQQYGKRPFEWVAETGLFDGKGTLAAHCVHLNDADIAIMKKYGIRAAHNPGSNMKLASGVAPVPRLLQEGVCVALGTDGASSNNNLDMLEEVNLAAMLHKVHTYDPVAVPAFCALQMGTEYGGKAVGVKDIGRLEQGYKADITLFDLNSAAWCPRNNLVSLLVYSANSSSVDTVLCNGKVLMENHVLKTLDEERILFEAQRCANHLTK</sequence>
<dbReference type="Proteomes" id="UP000430222">
    <property type="component" value="Unassembled WGS sequence"/>
</dbReference>
<evidence type="ECO:0000256" key="2">
    <source>
        <dbReference type="ARBA" id="ARBA00022801"/>
    </source>
</evidence>
<comment type="cofactor">
    <cofactor evidence="4">
        <name>Zn(2+)</name>
        <dbReference type="ChEBI" id="CHEBI:29105"/>
    </cofactor>
    <text evidence="4">Binds 1 zinc ion per subunit.</text>
</comment>
<dbReference type="EC" id="3.5.4.31" evidence="4"/>
<organism evidence="6 7">
    <name type="scientific">Selenomonas montiformis</name>
    <dbReference type="NCBI Taxonomy" id="2652285"/>
    <lineage>
        <taxon>Bacteria</taxon>
        <taxon>Bacillati</taxon>
        <taxon>Bacillota</taxon>
        <taxon>Negativicutes</taxon>
        <taxon>Selenomonadales</taxon>
        <taxon>Selenomonadaceae</taxon>
        <taxon>Selenomonas</taxon>
    </lineage>
</organism>
<feature type="binding site" evidence="4">
    <location>
        <position position="180"/>
    </location>
    <ligand>
        <name>substrate</name>
    </ligand>
</feature>
<protein>
    <recommendedName>
        <fullName evidence="4">5-methylthioadenosine/S-adenosylhomocysteine deaminase</fullName>
        <shortName evidence="4">MTA/SAH deaminase</shortName>
        <ecNumber evidence="4">3.5.4.28</ecNumber>
        <ecNumber evidence="4">3.5.4.31</ecNumber>
    </recommendedName>
</protein>
<dbReference type="InterPro" id="IPR050287">
    <property type="entry name" value="MTA/SAH_deaminase"/>
</dbReference>
<keyword evidence="7" id="KW-1185">Reference proteome</keyword>
<dbReference type="Pfam" id="PF01979">
    <property type="entry name" value="Amidohydro_1"/>
    <property type="match status" value="1"/>
</dbReference>
<comment type="caution">
    <text evidence="6">The sequence shown here is derived from an EMBL/GenBank/DDBJ whole genome shotgun (WGS) entry which is preliminary data.</text>
</comment>
<feature type="binding site" evidence="4">
    <location>
        <position position="207"/>
    </location>
    <ligand>
        <name>Zn(2+)</name>
        <dbReference type="ChEBI" id="CHEBI:29105"/>
    </ligand>
</feature>
<dbReference type="InterPro" id="IPR023512">
    <property type="entry name" value="Deaminase_MtaD/DadD"/>
</dbReference>
<reference evidence="6 7" key="1">
    <citation type="submission" date="2019-08" db="EMBL/GenBank/DDBJ databases">
        <title>In-depth cultivation of the pig gut microbiome towards novel bacterial diversity and tailored functional studies.</title>
        <authorList>
            <person name="Wylensek D."/>
            <person name="Hitch T.C.A."/>
            <person name="Clavel T."/>
        </authorList>
    </citation>
    <scope>NUCLEOTIDE SEQUENCE [LARGE SCALE GENOMIC DNA]</scope>
    <source>
        <strain evidence="7">WCA-380-WT-3B3</strain>
    </source>
</reference>
<feature type="binding site" evidence="4">
    <location>
        <position position="62"/>
    </location>
    <ligand>
        <name>Zn(2+)</name>
        <dbReference type="ChEBI" id="CHEBI:29105"/>
    </ligand>
</feature>
<keyword evidence="1 4" id="KW-0479">Metal-binding</keyword>
<evidence type="ECO:0000256" key="1">
    <source>
        <dbReference type="ARBA" id="ARBA00022723"/>
    </source>
</evidence>
<evidence type="ECO:0000313" key="7">
    <source>
        <dbReference type="Proteomes" id="UP000430222"/>
    </source>
</evidence>
<dbReference type="SUPFAM" id="SSF51556">
    <property type="entry name" value="Metallo-dependent hydrolases"/>
    <property type="match status" value="1"/>
</dbReference>
<accession>A0A6I2UVE1</accession>
<feature type="binding site" evidence="4">
    <location>
        <position position="89"/>
    </location>
    <ligand>
        <name>substrate</name>
    </ligand>
</feature>
<dbReference type="InterPro" id="IPR032466">
    <property type="entry name" value="Metal_Hydrolase"/>
</dbReference>
<dbReference type="GO" id="GO:0050270">
    <property type="term" value="F:S-adenosylhomocysteine deaminase activity"/>
    <property type="evidence" value="ECO:0007669"/>
    <property type="project" value="UniProtKB-UniRule"/>
</dbReference>
<proteinExistence type="inferred from homology"/>
<feature type="domain" description="Amidohydrolase-related" evidence="5">
    <location>
        <begin position="52"/>
        <end position="398"/>
    </location>
</feature>
<dbReference type="InterPro" id="IPR011059">
    <property type="entry name" value="Metal-dep_hydrolase_composite"/>
</dbReference>
<evidence type="ECO:0000256" key="3">
    <source>
        <dbReference type="ARBA" id="ARBA00022833"/>
    </source>
</evidence>
<dbReference type="PANTHER" id="PTHR43794:SF11">
    <property type="entry name" value="AMIDOHYDROLASE-RELATED DOMAIN-CONTAINING PROTEIN"/>
    <property type="match status" value="1"/>
</dbReference>
<evidence type="ECO:0000313" key="6">
    <source>
        <dbReference type="EMBL" id="MSV24315.1"/>
    </source>
</evidence>